<name>A0A256FVL2_9HYPH</name>
<reference evidence="1 2" key="1">
    <citation type="submission" date="2017-07" db="EMBL/GenBank/DDBJ databases">
        <title>Phylogenetic study on the rhizospheric bacterium Ochrobactrum sp. A44.</title>
        <authorList>
            <person name="Krzyzanowska D.M."/>
            <person name="Ossowicki A."/>
            <person name="Rajewska M."/>
            <person name="Maciag T."/>
            <person name="Kaczynski Z."/>
            <person name="Czerwicka M."/>
            <person name="Jafra S."/>
        </authorList>
    </citation>
    <scope>NUCLEOTIDE SEQUENCE [LARGE SCALE GENOMIC DNA]</scope>
    <source>
        <strain evidence="1 2">DSM 7216</strain>
    </source>
</reference>
<keyword evidence="2" id="KW-1185">Reference proteome</keyword>
<comment type="caution">
    <text evidence="1">The sequence shown here is derived from an EMBL/GenBank/DDBJ whole genome shotgun (WGS) entry which is preliminary data.</text>
</comment>
<dbReference type="EMBL" id="NNRJ01000019">
    <property type="protein sequence ID" value="OYR18756.1"/>
    <property type="molecule type" value="Genomic_DNA"/>
</dbReference>
<evidence type="ECO:0000313" key="1">
    <source>
        <dbReference type="EMBL" id="OYR18756.1"/>
    </source>
</evidence>
<dbReference type="AlphaFoldDB" id="A0A256FVL2"/>
<proteinExistence type="predicted"/>
<sequence length="46" mass="5450">MRARNKERIPKSVKRFSDKMRAKNKKTRAEHKFGAGFECMRLDQPA</sequence>
<protein>
    <submittedName>
        <fullName evidence="1">Uncharacterized protein</fullName>
    </submittedName>
</protein>
<gene>
    <name evidence="1" type="ORF">CEV31_2090</name>
</gene>
<evidence type="ECO:0000313" key="2">
    <source>
        <dbReference type="Proteomes" id="UP000215590"/>
    </source>
</evidence>
<dbReference type="Proteomes" id="UP000215590">
    <property type="component" value="Unassembled WGS sequence"/>
</dbReference>
<organism evidence="1 2">
    <name type="scientific">Brucella thiophenivorans</name>
    <dbReference type="NCBI Taxonomy" id="571255"/>
    <lineage>
        <taxon>Bacteria</taxon>
        <taxon>Pseudomonadati</taxon>
        <taxon>Pseudomonadota</taxon>
        <taxon>Alphaproteobacteria</taxon>
        <taxon>Hyphomicrobiales</taxon>
        <taxon>Brucellaceae</taxon>
        <taxon>Brucella/Ochrobactrum group</taxon>
        <taxon>Brucella</taxon>
    </lineage>
</organism>
<accession>A0A256FVL2</accession>